<dbReference type="PANTHER" id="PTHR31110">
    <property type="entry name" value="PESTICIDAL CRYSTAL CRY8BA PROTEIN"/>
    <property type="match status" value="1"/>
</dbReference>
<evidence type="ECO:0000313" key="3">
    <source>
        <dbReference type="Proteomes" id="UP001165190"/>
    </source>
</evidence>
<dbReference type="PANTHER" id="PTHR31110:SF3">
    <property type="entry name" value="PORTAL PROTEIN"/>
    <property type="match status" value="1"/>
</dbReference>
<protein>
    <submittedName>
        <fullName evidence="2">RESPONSIVENESS TO ABA SALT AND DROUGHT 1</fullName>
    </submittedName>
</protein>
<reference evidence="2" key="1">
    <citation type="submission" date="2023-05" db="EMBL/GenBank/DDBJ databases">
        <title>Genome and transcriptome analyses reveal genes involved in the formation of fine ridges on petal epidermal cells in Hibiscus trionum.</title>
        <authorList>
            <person name="Koshimizu S."/>
            <person name="Masuda S."/>
            <person name="Ishii T."/>
            <person name="Shirasu K."/>
            <person name="Hoshino A."/>
            <person name="Arita M."/>
        </authorList>
    </citation>
    <scope>NUCLEOTIDE SEQUENCE</scope>
    <source>
        <strain evidence="2">Hamamatsu line</strain>
    </source>
</reference>
<comment type="caution">
    <text evidence="2">The sequence shown here is derived from an EMBL/GenBank/DDBJ whole genome shotgun (WGS) entry which is preliminary data.</text>
</comment>
<evidence type="ECO:0000256" key="1">
    <source>
        <dbReference type="SAM" id="MobiDB-lite"/>
    </source>
</evidence>
<organism evidence="2 3">
    <name type="scientific">Hibiscus trionum</name>
    <name type="common">Flower of an hour</name>
    <dbReference type="NCBI Taxonomy" id="183268"/>
    <lineage>
        <taxon>Eukaryota</taxon>
        <taxon>Viridiplantae</taxon>
        <taxon>Streptophyta</taxon>
        <taxon>Embryophyta</taxon>
        <taxon>Tracheophyta</taxon>
        <taxon>Spermatophyta</taxon>
        <taxon>Magnoliopsida</taxon>
        <taxon>eudicotyledons</taxon>
        <taxon>Gunneridae</taxon>
        <taxon>Pentapetalae</taxon>
        <taxon>rosids</taxon>
        <taxon>malvids</taxon>
        <taxon>Malvales</taxon>
        <taxon>Malvaceae</taxon>
        <taxon>Malvoideae</taxon>
        <taxon>Hibiscus</taxon>
    </lineage>
</organism>
<accession>A0A9W7IM29</accession>
<name>A0A9W7IM29_HIBTR</name>
<dbReference type="OrthoDB" id="1896158at2759"/>
<proteinExistence type="predicted"/>
<dbReference type="Proteomes" id="UP001165190">
    <property type="component" value="Unassembled WGS sequence"/>
</dbReference>
<dbReference type="EMBL" id="BSYR01000033">
    <property type="protein sequence ID" value="GMI98595.1"/>
    <property type="molecule type" value="Genomic_DNA"/>
</dbReference>
<keyword evidence="3" id="KW-1185">Reference proteome</keyword>
<feature type="compositionally biased region" description="Basic and acidic residues" evidence="1">
    <location>
        <begin position="16"/>
        <end position="26"/>
    </location>
</feature>
<sequence length="1175" mass="132324">MFTEGLDESAINWINQEKEADQEPRIRSPLAEKLAPRDPFPKSPLIYNTATLLSPHALPSPLKFRSGLLGPHSVIAPALDDNDCVDDESVASVSDDISGGDAGNGNFSDEEEMFERTKCSSKLIRGFSKLDLKVELPDNNRRFTDGDLGIGDFAKKNLTSAGIGGGGFGLRERVQVQNAHGTKRGHVNNTIKDVEDLGTPSAPPILDIEREGSDMEVEVEEEIEQIQGGTGTYKPVQADCFDGSKEELPEWKSQSLNVPELGEERENESLNGVKEEKIPYWQSNMPDDLHHYNASGQYAWQTLIAYDACIRLCLYAWARGCHEAPEFLRDECLLLRSAFGLHKFLLQPRGVQPVEVNTTTSVEQVSLKAKKVVGKIRVEVKKLRIIPRRKLRSMYSQRSAMYMQVGAEYVRHVSSLVKTGMNSLKIASFSVASEEPLSCLFQLKSATEDTKVEPSSAICLHPGCGDYHVFFPETEGDALLLEVQDKKKLVQGRATIPVSSLSDNPNERIRWWPIYHEDEECVGKIQLSIGSTITCDETSQIKSGPVVETLAYDLLLEASMRAQRFHSRNLRLQGPWQWLLTEFADYYGVSDSYTKLRYLLHVMNVATPTKDCLELVNELLVPILKARNEKSLTRQEKSILLGCETQIESLLANAFENYKSLDEKSPTGLADLFGPTQETAAPALAPAVQVYTLLHDILSPDAQTMLRNYLQTAAKKRCRKHMLETDEFVSSNSEGFLLDPITISTAYLKMKNLCINISKEIQADIKIHNQHILPSSIDLSNITAAVYSTELCKRLTGFLAASPPSCPAPHVNELLIAIADFERDLESWNISPVQSGVDSRSLFHDYIMVWVEDMQLRLLDLCKAEKVPWSGVTTNHSTSPFAEEMYEKIKDSLIGYEVVINRWPQYSLVLENAVANVERAIVKALEKQYNDILTPLKDSIPKRLNMHVQKLTRRQSTALYLVPSQLGIFLNTVKRILDVLHCRVEEILKSWASCLPLTGDKKSLFGEQMNGITVMLRTKYKNYLQATVEKLVNNTQGNRNTRLKRILEEIKEEDGEAEIREKMQMLSSQLIDSISNLHEVFTSWIFVATCRGFWDRMGQIVLKFLEGRKENRVWYNGSYYALGILDDTFASQMQRLQGNLLQEKDVEPPRSVIEARSILCREPANATDASTYFYV</sequence>
<feature type="region of interest" description="Disordered" evidence="1">
    <location>
        <begin position="14"/>
        <end position="39"/>
    </location>
</feature>
<gene>
    <name evidence="2" type="ORF">HRI_003528800</name>
</gene>
<dbReference type="AlphaFoldDB" id="A0A9W7IM29"/>
<evidence type="ECO:0000313" key="2">
    <source>
        <dbReference type="EMBL" id="GMI98595.1"/>
    </source>
</evidence>